<evidence type="ECO:0000259" key="1">
    <source>
        <dbReference type="Pfam" id="PF07992"/>
    </source>
</evidence>
<dbReference type="AlphaFoldDB" id="G8TWY7"/>
<reference evidence="3" key="1">
    <citation type="submission" date="2011-12" db="EMBL/GenBank/DDBJ databases">
        <title>The complete genome of chromosome of Sulfobacillus acidophilus DSM 10332.</title>
        <authorList>
            <person name="Lucas S."/>
            <person name="Han J."/>
            <person name="Lapidus A."/>
            <person name="Bruce D."/>
            <person name="Goodwin L."/>
            <person name="Pitluck S."/>
            <person name="Peters L."/>
            <person name="Kyrpides N."/>
            <person name="Mavromatis K."/>
            <person name="Ivanova N."/>
            <person name="Mikhailova N."/>
            <person name="Chertkov O."/>
            <person name="Saunders E."/>
            <person name="Detter J.C."/>
            <person name="Tapia R."/>
            <person name="Han C."/>
            <person name="Land M."/>
            <person name="Hauser L."/>
            <person name="Markowitz V."/>
            <person name="Cheng J.-F."/>
            <person name="Hugenholtz P."/>
            <person name="Woyke T."/>
            <person name="Wu D."/>
            <person name="Pukall R."/>
            <person name="Gehrich-Schroeter G."/>
            <person name="Schneider S."/>
            <person name="Klenk H.-P."/>
            <person name="Eisen J.A."/>
        </authorList>
    </citation>
    <scope>NUCLEOTIDE SEQUENCE [LARGE SCALE GENOMIC DNA]</scope>
    <source>
        <strain evidence="3">ATCC 700253 / DSM 10332 / NAL</strain>
    </source>
</reference>
<dbReference type="EC" id="1.8.5.-" evidence="2"/>
<dbReference type="InterPro" id="IPR036188">
    <property type="entry name" value="FAD/NAD-bd_sf"/>
</dbReference>
<dbReference type="Gene3D" id="3.50.50.100">
    <property type="match status" value="1"/>
</dbReference>
<sequence length="384" mass="42643">MARVVILGSGFAGMTAAFQLRRKFRRGSHQITVIARDAHFLYRPSLVHVAFGKKSLKDISVPLAPLYAEAGIEFLQTEIVDIDPEAHTVSTQDKLVYYDKLIVALGERLAFEEIPGLREFGHTVCTAEGAMKLRQALDEFGGGPAVVGWAQNVQTGGPAFEVALELNERMEKQLLLGSITFVDPLPKLWAPAGEKATQLLSQIFQERRITRLGPVQIQSVHRDHVVLADGREIPSVLTIVTPPFRGEPAQKRLAQNHPRDWLETGRDMRAIHHPDIYVAGSAVAFEGPKQGHTAMLQAEVAAHNLALDLTGSAAPRREYDHEMSCVLDLGNGQGLFVRRSLWNARHQTMKLGRQWPWAKAALEYAFVNTPMFNKWAVPMSKISL</sequence>
<dbReference type="InterPro" id="IPR052541">
    <property type="entry name" value="SQRD"/>
</dbReference>
<keyword evidence="3" id="KW-1185">Reference proteome</keyword>
<dbReference type="PATRIC" id="fig|679936.5.peg.272"/>
<dbReference type="GO" id="GO:0016491">
    <property type="term" value="F:oxidoreductase activity"/>
    <property type="evidence" value="ECO:0007669"/>
    <property type="project" value="UniProtKB-KW"/>
</dbReference>
<keyword evidence="2" id="KW-0560">Oxidoreductase</keyword>
<feature type="domain" description="FAD/NAD(P)-binding" evidence="1">
    <location>
        <begin position="3"/>
        <end position="298"/>
    </location>
</feature>
<organism evidence="2 3">
    <name type="scientific">Sulfobacillus acidophilus (strain ATCC 700253 / DSM 10332 / NAL)</name>
    <dbReference type="NCBI Taxonomy" id="679936"/>
    <lineage>
        <taxon>Bacteria</taxon>
        <taxon>Bacillati</taxon>
        <taxon>Bacillota</taxon>
        <taxon>Clostridia</taxon>
        <taxon>Eubacteriales</taxon>
        <taxon>Clostridiales Family XVII. Incertae Sedis</taxon>
        <taxon>Sulfobacillus</taxon>
    </lineage>
</organism>
<name>G8TWY7_SULAD</name>
<dbReference type="InterPro" id="IPR023753">
    <property type="entry name" value="FAD/NAD-binding_dom"/>
</dbReference>
<evidence type="ECO:0000313" key="3">
    <source>
        <dbReference type="Proteomes" id="UP000005439"/>
    </source>
</evidence>
<dbReference type="SUPFAM" id="SSF51905">
    <property type="entry name" value="FAD/NAD(P)-binding domain"/>
    <property type="match status" value="2"/>
</dbReference>
<dbReference type="PANTHER" id="PTHR43755:SF1">
    <property type="entry name" value="FAD-DEPENDENT PYRIDINE NUCLEOTIDE-DISULPHIDE OXIDOREDUCTASE"/>
    <property type="match status" value="1"/>
</dbReference>
<dbReference type="STRING" id="679936.Sulac_0266"/>
<dbReference type="KEGG" id="sap:Sulac_0266"/>
<gene>
    <name evidence="2" type="ordered locus">Sulac_0266</name>
</gene>
<dbReference type="Pfam" id="PF07992">
    <property type="entry name" value="Pyr_redox_2"/>
    <property type="match status" value="1"/>
</dbReference>
<dbReference type="Proteomes" id="UP000005439">
    <property type="component" value="Chromosome"/>
</dbReference>
<protein>
    <submittedName>
        <fullName evidence="2">Sulfide-quinone oxidoreductase</fullName>
        <ecNumber evidence="2">1.8.5.-</ecNumber>
    </submittedName>
</protein>
<proteinExistence type="predicted"/>
<reference evidence="2 3" key="2">
    <citation type="journal article" date="2012" name="Stand. Genomic Sci.">
        <title>Complete genome sequence of the moderately thermophilic mineral-sulfide-oxidizing firmicute Sulfobacillus acidophilus type strain (NAL(T)).</title>
        <authorList>
            <person name="Anderson I."/>
            <person name="Chertkov O."/>
            <person name="Chen A."/>
            <person name="Saunders E."/>
            <person name="Lapidus A."/>
            <person name="Nolan M."/>
            <person name="Lucas S."/>
            <person name="Hammon N."/>
            <person name="Deshpande S."/>
            <person name="Cheng J.F."/>
            <person name="Han C."/>
            <person name="Tapia R."/>
            <person name="Goodwin L.A."/>
            <person name="Pitluck S."/>
            <person name="Liolios K."/>
            <person name="Pagani I."/>
            <person name="Ivanova N."/>
            <person name="Mikhailova N."/>
            <person name="Pati A."/>
            <person name="Palaniappan K."/>
            <person name="Land M."/>
            <person name="Pan C."/>
            <person name="Rohde M."/>
            <person name="Pukall R."/>
            <person name="Goker M."/>
            <person name="Detter J.C."/>
            <person name="Woyke T."/>
            <person name="Bristow J."/>
            <person name="Eisen J.A."/>
            <person name="Markowitz V."/>
            <person name="Hugenholtz P."/>
            <person name="Kyrpides N.C."/>
            <person name="Klenk H.P."/>
            <person name="Mavromatis K."/>
        </authorList>
    </citation>
    <scope>NUCLEOTIDE SEQUENCE [LARGE SCALE GENOMIC DNA]</scope>
    <source>
        <strain evidence="3">ATCC 700253 / DSM 10332 / NAL</strain>
    </source>
</reference>
<dbReference type="HOGENOM" id="CLU_030742_5_0_9"/>
<evidence type="ECO:0000313" key="2">
    <source>
        <dbReference type="EMBL" id="AEW03835.1"/>
    </source>
</evidence>
<accession>G8TWY7</accession>
<dbReference type="PANTHER" id="PTHR43755">
    <property type="match status" value="1"/>
</dbReference>
<dbReference type="EMBL" id="CP003179">
    <property type="protein sequence ID" value="AEW03835.1"/>
    <property type="molecule type" value="Genomic_DNA"/>
</dbReference>